<feature type="compositionally biased region" description="Low complexity" evidence="1">
    <location>
        <begin position="122"/>
        <end position="165"/>
    </location>
</feature>
<evidence type="ECO:0000313" key="5">
    <source>
        <dbReference type="Proteomes" id="UP001595914"/>
    </source>
</evidence>
<feature type="region of interest" description="Disordered" evidence="1">
    <location>
        <begin position="67"/>
        <end position="90"/>
    </location>
</feature>
<comment type="caution">
    <text evidence="4">The sequence shown here is derived from an EMBL/GenBank/DDBJ whole genome shotgun (WGS) entry which is preliminary data.</text>
</comment>
<evidence type="ECO:0000259" key="3">
    <source>
        <dbReference type="Pfam" id="PF10708"/>
    </source>
</evidence>
<dbReference type="Proteomes" id="UP001595914">
    <property type="component" value="Unassembled WGS sequence"/>
</dbReference>
<keyword evidence="5" id="KW-1185">Reference proteome</keyword>
<accession>A0ABV9FQL6</accession>
<dbReference type="EMBL" id="JBHSFO010000004">
    <property type="protein sequence ID" value="MFC4603917.1"/>
    <property type="molecule type" value="Genomic_DNA"/>
</dbReference>
<keyword evidence="2" id="KW-1133">Transmembrane helix</keyword>
<sequence length="286" mass="28907">MDPTVAPGWYPDPEGAPDTVRWWDGAQWTSGTRPVPGAAAGIAPTVAFPSVQATDTVVDQRIDQAWSAAAPGSPADLTAADPGPDSTKPKTYRAVKVVGGVVGMLVGLAVFGAVLGDDDSGSVDSAAPTTTRSAPAATSAADPTTTTAAPTTTASAASEPTTTSVASPSAAVANAVNLSDPRCAAADPGLMEQIASGLTNSSLALTNGLVIVDGPTTFVGATTVRPDGKMKSRSDVWVVQSGQVYSSTGGARNETSWPRASREIDIDPGDDRVEALDRCVVDVSKR</sequence>
<evidence type="ECO:0000256" key="1">
    <source>
        <dbReference type="SAM" id="MobiDB-lite"/>
    </source>
</evidence>
<dbReference type="Pfam" id="PF10708">
    <property type="entry name" value="DUF2510"/>
    <property type="match status" value="1"/>
</dbReference>
<keyword evidence="2" id="KW-0472">Membrane</keyword>
<feature type="domain" description="DUF2510" evidence="3">
    <location>
        <begin position="7"/>
        <end position="40"/>
    </location>
</feature>
<keyword evidence="2" id="KW-0812">Transmembrane</keyword>
<evidence type="ECO:0000313" key="4">
    <source>
        <dbReference type="EMBL" id="MFC4603917.1"/>
    </source>
</evidence>
<dbReference type="InterPro" id="IPR018929">
    <property type="entry name" value="DUF2510"/>
</dbReference>
<organism evidence="4 5">
    <name type="scientific">Rhodococcus kronopolitis</name>
    <dbReference type="NCBI Taxonomy" id="1460226"/>
    <lineage>
        <taxon>Bacteria</taxon>
        <taxon>Bacillati</taxon>
        <taxon>Actinomycetota</taxon>
        <taxon>Actinomycetes</taxon>
        <taxon>Mycobacteriales</taxon>
        <taxon>Nocardiaceae</taxon>
        <taxon>Rhodococcus</taxon>
    </lineage>
</organism>
<evidence type="ECO:0000256" key="2">
    <source>
        <dbReference type="SAM" id="Phobius"/>
    </source>
</evidence>
<name>A0ABV9FQL6_9NOCA</name>
<feature type="region of interest" description="Disordered" evidence="1">
    <location>
        <begin position="120"/>
        <end position="165"/>
    </location>
</feature>
<feature type="transmembrane region" description="Helical" evidence="2">
    <location>
        <begin position="97"/>
        <end position="116"/>
    </location>
</feature>
<proteinExistence type="predicted"/>
<dbReference type="RefSeq" id="WP_378416330.1">
    <property type="nucleotide sequence ID" value="NZ_JBHSFO010000004.1"/>
</dbReference>
<protein>
    <submittedName>
        <fullName evidence="4">DUF2510 domain-containing protein</fullName>
    </submittedName>
</protein>
<reference evidence="5" key="1">
    <citation type="journal article" date="2019" name="Int. J. Syst. Evol. Microbiol.">
        <title>The Global Catalogue of Microorganisms (GCM) 10K type strain sequencing project: providing services to taxonomists for standard genome sequencing and annotation.</title>
        <authorList>
            <consortium name="The Broad Institute Genomics Platform"/>
            <consortium name="The Broad Institute Genome Sequencing Center for Infectious Disease"/>
            <person name="Wu L."/>
            <person name="Ma J."/>
        </authorList>
    </citation>
    <scope>NUCLEOTIDE SEQUENCE [LARGE SCALE GENOMIC DNA]</scope>
    <source>
        <strain evidence="5">CCUG 54520</strain>
    </source>
</reference>
<gene>
    <name evidence="4" type="ORF">ACFO6S_09505</name>
</gene>